<evidence type="ECO:0000313" key="2">
    <source>
        <dbReference type="Proteomes" id="UP000828048"/>
    </source>
</evidence>
<gene>
    <name evidence="1" type="ORF">Vadar_026549</name>
</gene>
<proteinExistence type="predicted"/>
<accession>A0ACB7YR06</accession>
<sequence length="76" mass="8762">MTHIAVERNQRRQMNDHLTTVHSIMPFSYIQRVGVLWWGVQHRQAKAARRRRSSAAAVRQQSVGRAFFGAAEQGFL</sequence>
<protein>
    <submittedName>
        <fullName evidence="1">Uncharacterized protein</fullName>
    </submittedName>
</protein>
<organism evidence="1 2">
    <name type="scientific">Vaccinium darrowii</name>
    <dbReference type="NCBI Taxonomy" id="229202"/>
    <lineage>
        <taxon>Eukaryota</taxon>
        <taxon>Viridiplantae</taxon>
        <taxon>Streptophyta</taxon>
        <taxon>Embryophyta</taxon>
        <taxon>Tracheophyta</taxon>
        <taxon>Spermatophyta</taxon>
        <taxon>Magnoliopsida</taxon>
        <taxon>eudicotyledons</taxon>
        <taxon>Gunneridae</taxon>
        <taxon>Pentapetalae</taxon>
        <taxon>asterids</taxon>
        <taxon>Ericales</taxon>
        <taxon>Ericaceae</taxon>
        <taxon>Vaccinioideae</taxon>
        <taxon>Vaccinieae</taxon>
        <taxon>Vaccinium</taxon>
    </lineage>
</organism>
<keyword evidence="2" id="KW-1185">Reference proteome</keyword>
<name>A0ACB7YR06_9ERIC</name>
<evidence type="ECO:0000313" key="1">
    <source>
        <dbReference type="EMBL" id="KAH7855589.1"/>
    </source>
</evidence>
<dbReference type="EMBL" id="CM037161">
    <property type="protein sequence ID" value="KAH7855589.1"/>
    <property type="molecule type" value="Genomic_DNA"/>
</dbReference>
<comment type="caution">
    <text evidence="1">The sequence shown here is derived from an EMBL/GenBank/DDBJ whole genome shotgun (WGS) entry which is preliminary data.</text>
</comment>
<dbReference type="Proteomes" id="UP000828048">
    <property type="component" value="Chromosome 11"/>
</dbReference>
<reference evidence="1 2" key="1">
    <citation type="journal article" date="2021" name="Hortic Res">
        <title>High-quality reference genome and annotation aids understanding of berry development for evergreen blueberry (Vaccinium darrowii).</title>
        <authorList>
            <person name="Yu J."/>
            <person name="Hulse-Kemp A.M."/>
            <person name="Babiker E."/>
            <person name="Staton M."/>
        </authorList>
    </citation>
    <scope>NUCLEOTIDE SEQUENCE [LARGE SCALE GENOMIC DNA]</scope>
    <source>
        <strain evidence="2">cv. NJ 8807/NJ 8810</strain>
        <tissue evidence="1">Young leaf</tissue>
    </source>
</reference>